<organism evidence="2 3">
    <name type="scientific">Candidatus Dojkabacteria bacterium HGW-Dojkabacteria-1</name>
    <dbReference type="NCBI Taxonomy" id="2013761"/>
    <lineage>
        <taxon>Bacteria</taxon>
        <taxon>Candidatus Dojkabacteria</taxon>
    </lineage>
</organism>
<proteinExistence type="predicted"/>
<keyword evidence="1" id="KW-0472">Membrane</keyword>
<accession>A0A2N2F3N1</accession>
<reference evidence="2 3" key="1">
    <citation type="journal article" date="2017" name="ISME J.">
        <title>Potential for microbial H2 and metal transformations associated with novel bacteria and archaea in deep terrestrial subsurface sediments.</title>
        <authorList>
            <person name="Hernsdorf A.W."/>
            <person name="Amano Y."/>
            <person name="Miyakawa K."/>
            <person name="Ise K."/>
            <person name="Suzuki Y."/>
            <person name="Anantharaman K."/>
            <person name="Probst A."/>
            <person name="Burstein D."/>
            <person name="Thomas B.C."/>
            <person name="Banfield J.F."/>
        </authorList>
    </citation>
    <scope>NUCLEOTIDE SEQUENCE [LARGE SCALE GENOMIC DNA]</scope>
    <source>
        <strain evidence="2">HGW-Dojkabacteria-1</strain>
    </source>
</reference>
<feature type="transmembrane region" description="Helical" evidence="1">
    <location>
        <begin position="6"/>
        <end position="24"/>
    </location>
</feature>
<keyword evidence="1" id="KW-0812">Transmembrane</keyword>
<dbReference type="Proteomes" id="UP000233417">
    <property type="component" value="Unassembled WGS sequence"/>
</dbReference>
<comment type="caution">
    <text evidence="2">The sequence shown here is derived from an EMBL/GenBank/DDBJ whole genome shotgun (WGS) entry which is preliminary data.</text>
</comment>
<name>A0A2N2F3N1_9BACT</name>
<evidence type="ECO:0000256" key="1">
    <source>
        <dbReference type="SAM" id="Phobius"/>
    </source>
</evidence>
<evidence type="ECO:0000313" key="2">
    <source>
        <dbReference type="EMBL" id="PKN02789.1"/>
    </source>
</evidence>
<evidence type="ECO:0008006" key="4">
    <source>
        <dbReference type="Google" id="ProtNLM"/>
    </source>
</evidence>
<gene>
    <name evidence="2" type="ORF">CVU76_02045</name>
</gene>
<sequence>MDNTILLTISILILIAILFVMARINSRRVPQKKKEKIYERLEEIRLQVQSEDVYARRDAIIKLDNLLSKALQVRYRNEKSCGDNLKMAKNLFRKDTYQNLWDAHKLRNNIVHKDEDIGYDEAQQAYKVYKMAINKILQ</sequence>
<dbReference type="EMBL" id="PHAO01000001">
    <property type="protein sequence ID" value="PKN02789.1"/>
    <property type="molecule type" value="Genomic_DNA"/>
</dbReference>
<dbReference type="AlphaFoldDB" id="A0A2N2F3N1"/>
<evidence type="ECO:0000313" key="3">
    <source>
        <dbReference type="Proteomes" id="UP000233417"/>
    </source>
</evidence>
<keyword evidence="1" id="KW-1133">Transmembrane helix</keyword>
<protein>
    <recommendedName>
        <fullName evidence="4">DUF4145 domain-containing protein</fullName>
    </recommendedName>
</protein>